<feature type="transmembrane region" description="Helical" evidence="9">
    <location>
        <begin position="147"/>
        <end position="166"/>
    </location>
</feature>
<evidence type="ECO:0000256" key="7">
    <source>
        <dbReference type="ARBA" id="ARBA00047186"/>
    </source>
</evidence>
<proteinExistence type="inferred from homology"/>
<comment type="caution">
    <text evidence="11">The sequence shown here is derived from an EMBL/GenBank/DDBJ whole genome shotgun (WGS) entry which is preliminary data.</text>
</comment>
<protein>
    <recommendedName>
        <fullName evidence="7 9">Polyprenal reductase</fullName>
        <ecNumber evidence="2 9">1.3.1.94</ecNumber>
    </recommendedName>
</protein>
<dbReference type="GO" id="GO:0006488">
    <property type="term" value="P:dolichol-linked oligosaccharide biosynthetic process"/>
    <property type="evidence" value="ECO:0007669"/>
    <property type="project" value="UniProtKB-UniRule"/>
</dbReference>
<keyword evidence="4 9" id="KW-1133">Transmembrane helix</keyword>
<comment type="function">
    <text evidence="9">Plays a key role in early steps of protein N-linked glycosylation by being involved in the conversion of polyprenol into dolichol. Acts as a polyprenal reductase that mediates the reduction of polyprenal into dolichal in a NADP-dependent mechanism. Dolichols are required for the synthesis of dolichol-linked monosaccharides and the oligosaccharide precursor used for N-glycosylation.</text>
</comment>
<evidence type="ECO:0000313" key="11">
    <source>
        <dbReference type="EMBL" id="GIY18290.1"/>
    </source>
</evidence>
<dbReference type="Gene3D" id="1.20.120.1630">
    <property type="match status" value="1"/>
</dbReference>
<dbReference type="GO" id="GO:0160198">
    <property type="term" value="F:polyprenal reductase activity"/>
    <property type="evidence" value="ECO:0007669"/>
    <property type="project" value="UniProtKB-EC"/>
</dbReference>
<feature type="domain" description="3-oxo-5-alpha-steroid 4-dehydrogenase C-terminal" evidence="10">
    <location>
        <begin position="179"/>
        <end position="304"/>
    </location>
</feature>
<evidence type="ECO:0000256" key="2">
    <source>
        <dbReference type="ARBA" id="ARBA00012522"/>
    </source>
</evidence>
<dbReference type="PANTHER" id="PTHR14624:SF0">
    <property type="entry name" value="POLYPRENOL REDUCTASE"/>
    <property type="match status" value="1"/>
</dbReference>
<dbReference type="Pfam" id="PF02544">
    <property type="entry name" value="Steroid_dh"/>
    <property type="match status" value="1"/>
</dbReference>
<keyword evidence="9" id="KW-0560">Oxidoreductase</keyword>
<sequence>MDFNLLHFMWISYSIIVTFSGLNVLYVKNIPAVLIRLFTFGKTHKSISKEDSIAKRFEIPKRWFSHFYVFAVLYFTIITGAVLCKYFAGLSSDCFVYLLNLCASSNRLVTVKPESVVILSILLFLQVCRRCYECFFVSVYSDSKMNVMHYIVGFTFYFGVGLSLIHDAPGFERVHDYTANYISGQWLSFSHFVGVVLFFFAFHLQFESHKILASLRITGNKVTSTGHHLPASGFFEYVSCPHYFAEILIYVSGCIILSGKSYTWWLVCLWTVCNQLLTGIMCHKWYKKTFKNYPVQRKAVIPFLI</sequence>
<dbReference type="InterPro" id="IPR039698">
    <property type="entry name" value="Dfg10/SRD5A3"/>
</dbReference>
<dbReference type="GO" id="GO:0102389">
    <property type="term" value="F:polyprenol reductase activity"/>
    <property type="evidence" value="ECO:0007669"/>
    <property type="project" value="UniProtKB-UniRule"/>
</dbReference>
<comment type="pathway">
    <text evidence="9">Protein modification; protein glycosylation.</text>
</comment>
<keyword evidence="5 9" id="KW-0472">Membrane</keyword>
<evidence type="ECO:0000256" key="3">
    <source>
        <dbReference type="ARBA" id="ARBA00022692"/>
    </source>
</evidence>
<comment type="similarity">
    <text evidence="6 9">Belongs to the steroid 5-alpha reductase family. Polyprenal reductase subfamily.</text>
</comment>
<dbReference type="GO" id="GO:0003865">
    <property type="term" value="F:3-oxo-5-alpha-steroid 4-dehydrogenase activity"/>
    <property type="evidence" value="ECO:0007669"/>
    <property type="project" value="TreeGrafter"/>
</dbReference>
<evidence type="ECO:0000259" key="10">
    <source>
        <dbReference type="Pfam" id="PF02544"/>
    </source>
</evidence>
<organism evidence="11 12">
    <name type="scientific">Caerostris darwini</name>
    <dbReference type="NCBI Taxonomy" id="1538125"/>
    <lineage>
        <taxon>Eukaryota</taxon>
        <taxon>Metazoa</taxon>
        <taxon>Ecdysozoa</taxon>
        <taxon>Arthropoda</taxon>
        <taxon>Chelicerata</taxon>
        <taxon>Arachnida</taxon>
        <taxon>Araneae</taxon>
        <taxon>Araneomorphae</taxon>
        <taxon>Entelegynae</taxon>
        <taxon>Araneoidea</taxon>
        <taxon>Araneidae</taxon>
        <taxon>Caerostris</taxon>
    </lineage>
</organism>
<keyword evidence="3 9" id="KW-0812">Transmembrane</keyword>
<feature type="transmembrane region" description="Helical" evidence="9">
    <location>
        <begin position="6"/>
        <end position="27"/>
    </location>
</feature>
<dbReference type="InterPro" id="IPR001104">
    <property type="entry name" value="3-oxo-5_a-steroid_4-DH_C"/>
</dbReference>
<dbReference type="EC" id="1.3.1.94" evidence="2 9"/>
<comment type="catalytic activity">
    <reaction evidence="8 9">
        <text>a di-trans,poly-cis-dolichal + NADP(+) = a di-trans,poly-cis-polyprenal + NADPH + H(+)</text>
        <dbReference type="Rhea" id="RHEA:80727"/>
        <dbReference type="Rhea" id="RHEA-COMP:19536"/>
        <dbReference type="Rhea" id="RHEA-COMP:19537"/>
        <dbReference type="ChEBI" id="CHEBI:15378"/>
        <dbReference type="ChEBI" id="CHEBI:57783"/>
        <dbReference type="ChEBI" id="CHEBI:58349"/>
        <dbReference type="ChEBI" id="CHEBI:231623"/>
        <dbReference type="ChEBI" id="CHEBI:231637"/>
        <dbReference type="EC" id="1.3.1.94"/>
    </reaction>
    <physiologicalReaction direction="right-to-left" evidence="8 9">
        <dbReference type="Rhea" id="RHEA:80729"/>
    </physiologicalReaction>
</comment>
<feature type="transmembrane region" description="Helical" evidence="9">
    <location>
        <begin position="67"/>
        <end position="88"/>
    </location>
</feature>
<keyword evidence="9" id="KW-0256">Endoplasmic reticulum</keyword>
<feature type="transmembrane region" description="Helical" evidence="9">
    <location>
        <begin position="186"/>
        <end position="206"/>
    </location>
</feature>
<evidence type="ECO:0000313" key="12">
    <source>
        <dbReference type="Proteomes" id="UP001054837"/>
    </source>
</evidence>
<evidence type="ECO:0000256" key="4">
    <source>
        <dbReference type="ARBA" id="ARBA00022989"/>
    </source>
</evidence>
<comment type="subcellular location">
    <subcellularLocation>
        <location evidence="1">Endomembrane system</location>
        <topology evidence="1">Multi-pass membrane protein</topology>
    </subcellularLocation>
    <subcellularLocation>
        <location evidence="9">Endoplasmic reticulum membrane</location>
    </subcellularLocation>
</comment>
<gene>
    <name evidence="11" type="primary">Srd5a3</name>
    <name evidence="11" type="ORF">CDAR_473601</name>
</gene>
<evidence type="ECO:0000256" key="5">
    <source>
        <dbReference type="ARBA" id="ARBA00023136"/>
    </source>
</evidence>
<evidence type="ECO:0000256" key="9">
    <source>
        <dbReference type="RuleBase" id="RU367081"/>
    </source>
</evidence>
<evidence type="ECO:0000256" key="1">
    <source>
        <dbReference type="ARBA" id="ARBA00004127"/>
    </source>
</evidence>
<evidence type="ECO:0000256" key="6">
    <source>
        <dbReference type="ARBA" id="ARBA00046320"/>
    </source>
</evidence>
<keyword evidence="12" id="KW-1185">Reference proteome</keyword>
<accession>A0AAV4RDI2</accession>
<dbReference type="EMBL" id="BPLQ01005877">
    <property type="protein sequence ID" value="GIY18290.1"/>
    <property type="molecule type" value="Genomic_DNA"/>
</dbReference>
<dbReference type="GO" id="GO:0005789">
    <property type="term" value="C:endoplasmic reticulum membrane"/>
    <property type="evidence" value="ECO:0007669"/>
    <property type="project" value="UniProtKB-SubCell"/>
</dbReference>
<evidence type="ECO:0000256" key="8">
    <source>
        <dbReference type="ARBA" id="ARBA00049427"/>
    </source>
</evidence>
<dbReference type="Proteomes" id="UP001054837">
    <property type="component" value="Unassembled WGS sequence"/>
</dbReference>
<dbReference type="GO" id="GO:0016095">
    <property type="term" value="P:polyprenol catabolic process"/>
    <property type="evidence" value="ECO:0007669"/>
    <property type="project" value="UniProtKB-UniRule"/>
</dbReference>
<dbReference type="AlphaFoldDB" id="A0AAV4RDI2"/>
<dbReference type="PANTHER" id="PTHR14624">
    <property type="entry name" value="DFG10 PROTEIN"/>
    <property type="match status" value="1"/>
</dbReference>
<keyword evidence="9" id="KW-0521">NADP</keyword>
<reference evidence="11 12" key="1">
    <citation type="submission" date="2021-06" db="EMBL/GenBank/DDBJ databases">
        <title>Caerostris darwini draft genome.</title>
        <authorList>
            <person name="Kono N."/>
            <person name="Arakawa K."/>
        </authorList>
    </citation>
    <scope>NUCLEOTIDE SEQUENCE [LARGE SCALE GENOMIC DNA]</scope>
</reference>
<dbReference type="PROSITE" id="PS50244">
    <property type="entry name" value="S5A_REDUCTASE"/>
    <property type="match status" value="1"/>
</dbReference>
<name>A0AAV4RDI2_9ARAC</name>